<dbReference type="InterPro" id="IPR011129">
    <property type="entry name" value="CSD"/>
</dbReference>
<dbReference type="AlphaFoldDB" id="A0A1I5UAG5"/>
<evidence type="ECO:0000313" key="7">
    <source>
        <dbReference type="Proteomes" id="UP000198857"/>
    </source>
</evidence>
<feature type="compositionally biased region" description="Basic and acidic residues" evidence="4">
    <location>
        <begin position="74"/>
        <end position="103"/>
    </location>
</feature>
<dbReference type="RefSeq" id="WP_091115888.1">
    <property type="nucleotide sequence ID" value="NZ_FOWQ01000010.1"/>
</dbReference>
<dbReference type="FunFam" id="2.40.50.140:FF:000006">
    <property type="entry name" value="Cold shock protein CspC"/>
    <property type="match status" value="1"/>
</dbReference>
<dbReference type="Proteomes" id="UP000198857">
    <property type="component" value="Unassembled WGS sequence"/>
</dbReference>
<dbReference type="GO" id="GO:0005737">
    <property type="term" value="C:cytoplasm"/>
    <property type="evidence" value="ECO:0007669"/>
    <property type="project" value="UniProtKB-SubCell"/>
</dbReference>
<dbReference type="Pfam" id="PF00313">
    <property type="entry name" value="CSD"/>
    <property type="match status" value="3"/>
</dbReference>
<dbReference type="InterPro" id="IPR019844">
    <property type="entry name" value="CSD_CS"/>
</dbReference>
<keyword evidence="2" id="KW-0963">Cytoplasm</keyword>
<sequence>MAAGTVRWFDADKGFGFIEAQDGGDDVFVHFSAIEDTGGFRTLEEGQAVDFDATEGPRGPQAERVRPVGGAPRGRRDDRGDRDRGGRDRGARDDRGGRDDRGRGGSRTPRGIVVQGTVTRFDADRGFGFIVPEDVFVHVSAVSRGGDLEEGDRVEFELVEGNRGLQAEAVRLLPPAGRGSGYDRPAPRERRDDRRDDRGGRDQRPARPARGGDAPQGDAEGTVQWFDSGKGFGFITPDDGGDDVFVHFSEIAEDGGYRELEEGQRVAFTRTSGARGTSATGVRPLS</sequence>
<evidence type="ECO:0000256" key="4">
    <source>
        <dbReference type="SAM" id="MobiDB-lite"/>
    </source>
</evidence>
<dbReference type="PRINTS" id="PR00050">
    <property type="entry name" value="COLDSHOCK"/>
</dbReference>
<reference evidence="7" key="1">
    <citation type="submission" date="2016-10" db="EMBL/GenBank/DDBJ databases">
        <authorList>
            <person name="Varghese N."/>
            <person name="Submissions S."/>
        </authorList>
    </citation>
    <scope>NUCLEOTIDE SEQUENCE [LARGE SCALE GENOMIC DNA]</scope>
    <source>
        <strain evidence="7">DSM 44208</strain>
    </source>
</reference>
<comment type="subcellular location">
    <subcellularLocation>
        <location evidence="1 3">Cytoplasm</location>
    </subcellularLocation>
</comment>
<evidence type="ECO:0000256" key="2">
    <source>
        <dbReference type="ARBA" id="ARBA00022490"/>
    </source>
</evidence>
<feature type="domain" description="CSD" evidence="5">
    <location>
        <begin position="1"/>
        <end position="67"/>
    </location>
</feature>
<dbReference type="InterPro" id="IPR050181">
    <property type="entry name" value="Cold_shock_domain"/>
</dbReference>
<feature type="region of interest" description="Disordered" evidence="4">
    <location>
        <begin position="51"/>
        <end position="113"/>
    </location>
</feature>
<dbReference type="STRING" id="1523247.SAMN05660464_0180"/>
<dbReference type="InterPro" id="IPR002059">
    <property type="entry name" value="CSP_DNA-bd"/>
</dbReference>
<evidence type="ECO:0000256" key="3">
    <source>
        <dbReference type="RuleBase" id="RU000408"/>
    </source>
</evidence>
<evidence type="ECO:0000313" key="6">
    <source>
        <dbReference type="EMBL" id="SFP92202.1"/>
    </source>
</evidence>
<dbReference type="EMBL" id="FOWQ01000010">
    <property type="protein sequence ID" value="SFP92202.1"/>
    <property type="molecule type" value="Genomic_DNA"/>
</dbReference>
<accession>A0A1I5UAG5</accession>
<feature type="compositionally biased region" description="Basic and acidic residues" evidence="4">
    <location>
        <begin position="185"/>
        <end position="205"/>
    </location>
</feature>
<feature type="region of interest" description="Disordered" evidence="4">
    <location>
        <begin position="172"/>
        <end position="225"/>
    </location>
</feature>
<dbReference type="CDD" id="cd04458">
    <property type="entry name" value="CSP_CDS"/>
    <property type="match status" value="2"/>
</dbReference>
<dbReference type="GO" id="GO:0003676">
    <property type="term" value="F:nucleic acid binding"/>
    <property type="evidence" value="ECO:0007669"/>
    <property type="project" value="InterPro"/>
</dbReference>
<dbReference type="InterPro" id="IPR012340">
    <property type="entry name" value="NA-bd_OB-fold"/>
</dbReference>
<feature type="domain" description="CSD" evidence="5">
    <location>
        <begin position="113"/>
        <end position="172"/>
    </location>
</feature>
<evidence type="ECO:0000256" key="1">
    <source>
        <dbReference type="ARBA" id="ARBA00004496"/>
    </source>
</evidence>
<dbReference type="PROSITE" id="PS00352">
    <property type="entry name" value="CSD_1"/>
    <property type="match status" value="2"/>
</dbReference>
<dbReference type="SUPFAM" id="SSF50249">
    <property type="entry name" value="Nucleic acid-binding proteins"/>
    <property type="match status" value="3"/>
</dbReference>
<dbReference type="PANTHER" id="PTHR11544">
    <property type="entry name" value="COLD SHOCK DOMAIN CONTAINING PROTEINS"/>
    <property type="match status" value="1"/>
</dbReference>
<dbReference type="PROSITE" id="PS51857">
    <property type="entry name" value="CSD_2"/>
    <property type="match status" value="3"/>
</dbReference>
<gene>
    <name evidence="6" type="ORF">SAMN05660464_0180</name>
</gene>
<name>A0A1I5UAG5_9ACTN</name>
<feature type="domain" description="CSD" evidence="5">
    <location>
        <begin position="218"/>
        <end position="284"/>
    </location>
</feature>
<evidence type="ECO:0000259" key="5">
    <source>
        <dbReference type="PROSITE" id="PS51857"/>
    </source>
</evidence>
<proteinExistence type="predicted"/>
<dbReference type="Gene3D" id="2.40.50.140">
    <property type="entry name" value="Nucleic acid-binding proteins"/>
    <property type="match status" value="3"/>
</dbReference>
<organism evidence="6 7">
    <name type="scientific">Geodermatophilus dictyosporus</name>
    <dbReference type="NCBI Taxonomy" id="1523247"/>
    <lineage>
        <taxon>Bacteria</taxon>
        <taxon>Bacillati</taxon>
        <taxon>Actinomycetota</taxon>
        <taxon>Actinomycetes</taxon>
        <taxon>Geodermatophilales</taxon>
        <taxon>Geodermatophilaceae</taxon>
        <taxon>Geodermatophilus</taxon>
    </lineage>
</organism>
<dbReference type="SMART" id="SM00357">
    <property type="entry name" value="CSP"/>
    <property type="match status" value="3"/>
</dbReference>
<keyword evidence="7" id="KW-1185">Reference proteome</keyword>
<protein>
    <submittedName>
        <fullName evidence="6">Cold shock protein (Beta-ribbon, CspA family)</fullName>
    </submittedName>
</protein>